<organism evidence="2 3">
    <name type="scientific">Solanum stoloniferum</name>
    <dbReference type="NCBI Taxonomy" id="62892"/>
    <lineage>
        <taxon>Eukaryota</taxon>
        <taxon>Viridiplantae</taxon>
        <taxon>Streptophyta</taxon>
        <taxon>Embryophyta</taxon>
        <taxon>Tracheophyta</taxon>
        <taxon>Spermatophyta</taxon>
        <taxon>Magnoliopsida</taxon>
        <taxon>eudicotyledons</taxon>
        <taxon>Gunneridae</taxon>
        <taxon>Pentapetalae</taxon>
        <taxon>asterids</taxon>
        <taxon>lamiids</taxon>
        <taxon>Solanales</taxon>
        <taxon>Solanaceae</taxon>
        <taxon>Solanoideae</taxon>
        <taxon>Solaneae</taxon>
        <taxon>Solanum</taxon>
    </lineage>
</organism>
<comment type="caution">
    <text evidence="2">The sequence shown here is derived from an EMBL/GenBank/DDBJ whole genome shotgun (WGS) entry which is preliminary data.</text>
</comment>
<dbReference type="EMBL" id="JBJKTR010000013">
    <property type="protein sequence ID" value="KAL3350048.1"/>
    <property type="molecule type" value="Genomic_DNA"/>
</dbReference>
<dbReference type="InterPro" id="IPR050960">
    <property type="entry name" value="AB_hydrolase_4_sf"/>
</dbReference>
<reference evidence="2 3" key="1">
    <citation type="submission" date="2024-05" db="EMBL/GenBank/DDBJ databases">
        <title>De novo assembly of an allotetraploid wild potato.</title>
        <authorList>
            <person name="Hosaka A.J."/>
        </authorList>
    </citation>
    <scope>NUCLEOTIDE SEQUENCE [LARGE SCALE GENOMIC DNA]</scope>
    <source>
        <tissue evidence="2">Young leaves</tissue>
    </source>
</reference>
<dbReference type="AlphaFoldDB" id="A0ABD2T1I1"/>
<sequence>MIGDRFIKRRLVQRSYDRILGIGLKDYAELHRSVLPSLTDWDSISKISCIRDYDKHVVCVLGNFETVDTYYRTVSCSSYIGKVGVPLLCISALDDPVCTRETIPWDECRANKNVVLATTQHGGHLGYLEGMTAKSLWWVRAVDEFLCALNSSSLNHREKIQNNTVLESPLNSSKEKAV</sequence>
<dbReference type="PANTHER" id="PTHR10794:SF87">
    <property type="entry name" value="SERINE AMINOPEPTIDASE S33 DOMAIN-CONTAINING PROTEIN"/>
    <property type="match status" value="1"/>
</dbReference>
<keyword evidence="3" id="KW-1185">Reference proteome</keyword>
<accession>A0ABD2T1I1</accession>
<dbReference type="InterPro" id="IPR000952">
    <property type="entry name" value="AB_hydrolase_4_CS"/>
</dbReference>
<dbReference type="PROSITE" id="PS01133">
    <property type="entry name" value="UPF0017"/>
    <property type="match status" value="1"/>
</dbReference>
<dbReference type="PANTHER" id="PTHR10794">
    <property type="entry name" value="ABHYDROLASE DOMAIN-CONTAINING PROTEIN"/>
    <property type="match status" value="1"/>
</dbReference>
<comment type="similarity">
    <text evidence="1">Belongs to the AB hydrolase superfamily. AB hydrolase 4 family.</text>
</comment>
<dbReference type="InterPro" id="IPR029058">
    <property type="entry name" value="AB_hydrolase_fold"/>
</dbReference>
<evidence type="ECO:0000313" key="3">
    <source>
        <dbReference type="Proteomes" id="UP001627284"/>
    </source>
</evidence>
<dbReference type="Proteomes" id="UP001627284">
    <property type="component" value="Unassembled WGS sequence"/>
</dbReference>
<evidence type="ECO:0000313" key="2">
    <source>
        <dbReference type="EMBL" id="KAL3350048.1"/>
    </source>
</evidence>
<dbReference type="SUPFAM" id="SSF53474">
    <property type="entry name" value="alpha/beta-Hydrolases"/>
    <property type="match status" value="1"/>
</dbReference>
<gene>
    <name evidence="2" type="ORF">AABB24_022866</name>
</gene>
<protein>
    <submittedName>
        <fullName evidence="2">Uncharacterized protein</fullName>
    </submittedName>
</protein>
<name>A0ABD2T1I1_9SOLN</name>
<proteinExistence type="inferred from homology"/>
<evidence type="ECO:0000256" key="1">
    <source>
        <dbReference type="ARBA" id="ARBA00010884"/>
    </source>
</evidence>